<dbReference type="EMBL" id="JXTC01000078">
    <property type="protein sequence ID" value="PON91011.1"/>
    <property type="molecule type" value="Genomic_DNA"/>
</dbReference>
<organism evidence="2 3">
    <name type="scientific">Trema orientale</name>
    <name type="common">Charcoal tree</name>
    <name type="synonym">Celtis orientalis</name>
    <dbReference type="NCBI Taxonomy" id="63057"/>
    <lineage>
        <taxon>Eukaryota</taxon>
        <taxon>Viridiplantae</taxon>
        <taxon>Streptophyta</taxon>
        <taxon>Embryophyta</taxon>
        <taxon>Tracheophyta</taxon>
        <taxon>Spermatophyta</taxon>
        <taxon>Magnoliopsida</taxon>
        <taxon>eudicotyledons</taxon>
        <taxon>Gunneridae</taxon>
        <taxon>Pentapetalae</taxon>
        <taxon>rosids</taxon>
        <taxon>fabids</taxon>
        <taxon>Rosales</taxon>
        <taxon>Cannabaceae</taxon>
        <taxon>Trema</taxon>
    </lineage>
</organism>
<dbReference type="Proteomes" id="UP000237000">
    <property type="component" value="Unassembled WGS sequence"/>
</dbReference>
<name>A0A2P5EZS0_TREOI</name>
<dbReference type="AlphaFoldDB" id="A0A2P5EZS0"/>
<feature type="region of interest" description="Disordered" evidence="1">
    <location>
        <begin position="1"/>
        <end position="44"/>
    </location>
</feature>
<proteinExistence type="predicted"/>
<accession>A0A2P5EZS0</accession>
<gene>
    <name evidence="2" type="ORF">TorRG33x02_132290</name>
</gene>
<evidence type="ECO:0000313" key="2">
    <source>
        <dbReference type="EMBL" id="PON91011.1"/>
    </source>
</evidence>
<comment type="caution">
    <text evidence="2">The sequence shown here is derived from an EMBL/GenBank/DDBJ whole genome shotgun (WGS) entry which is preliminary data.</text>
</comment>
<sequence length="88" mass="9801">MRSEGAPQNPRGTLEPEGAPQDPRGTLKPVGKSSRLQDASRYPRIPQRLSQISCQYPNYYNARGLVALKHLPQSRSRATITELLSKTI</sequence>
<evidence type="ECO:0000313" key="3">
    <source>
        <dbReference type="Proteomes" id="UP000237000"/>
    </source>
</evidence>
<reference evidence="3" key="1">
    <citation type="submission" date="2016-06" db="EMBL/GenBank/DDBJ databases">
        <title>Parallel loss of symbiosis genes in relatives of nitrogen-fixing non-legume Parasponia.</title>
        <authorList>
            <person name="Van Velzen R."/>
            <person name="Holmer R."/>
            <person name="Bu F."/>
            <person name="Rutten L."/>
            <person name="Van Zeijl A."/>
            <person name="Liu W."/>
            <person name="Santuari L."/>
            <person name="Cao Q."/>
            <person name="Sharma T."/>
            <person name="Shen D."/>
            <person name="Roswanjaya Y."/>
            <person name="Wardhani T."/>
            <person name="Kalhor M.S."/>
            <person name="Jansen J."/>
            <person name="Van den Hoogen J."/>
            <person name="Gungor B."/>
            <person name="Hartog M."/>
            <person name="Hontelez J."/>
            <person name="Verver J."/>
            <person name="Yang W.-C."/>
            <person name="Schijlen E."/>
            <person name="Repin R."/>
            <person name="Schilthuizen M."/>
            <person name="Schranz E."/>
            <person name="Heidstra R."/>
            <person name="Miyata K."/>
            <person name="Fedorova E."/>
            <person name="Kohlen W."/>
            <person name="Bisseling T."/>
            <person name="Smit S."/>
            <person name="Geurts R."/>
        </authorList>
    </citation>
    <scope>NUCLEOTIDE SEQUENCE [LARGE SCALE GENOMIC DNA]</scope>
    <source>
        <strain evidence="3">cv. RG33-2</strain>
    </source>
</reference>
<dbReference type="InParanoid" id="A0A2P5EZS0"/>
<evidence type="ECO:0000256" key="1">
    <source>
        <dbReference type="SAM" id="MobiDB-lite"/>
    </source>
</evidence>
<keyword evidence="3" id="KW-1185">Reference proteome</keyword>
<protein>
    <submittedName>
        <fullName evidence="2">Uncharacterized protein</fullName>
    </submittedName>
</protein>